<dbReference type="STRING" id="680026.AB733_04645"/>
<dbReference type="AlphaFoldDB" id="A0A2T3P8M3"/>
<dbReference type="PANTHER" id="PTHR39166:SF1">
    <property type="entry name" value="BLL1166 PROTEIN"/>
    <property type="match status" value="1"/>
</dbReference>
<dbReference type="InterPro" id="IPR009267">
    <property type="entry name" value="NTP_transf_6"/>
</dbReference>
<evidence type="ECO:0000313" key="1">
    <source>
        <dbReference type="EMBL" id="PSW25066.1"/>
    </source>
</evidence>
<reference evidence="1 2" key="1">
    <citation type="submission" date="2018-01" db="EMBL/GenBank/DDBJ databases">
        <title>Whole genome sequencing of Histamine producing bacteria.</title>
        <authorList>
            <person name="Butler K."/>
        </authorList>
    </citation>
    <scope>NUCLEOTIDE SEQUENCE [LARGE SCALE GENOMIC DNA]</scope>
    <source>
        <strain evidence="1 2">DSM 24669</strain>
    </source>
</reference>
<organism evidence="1 2">
    <name type="scientific">Photobacterium swingsii</name>
    <dbReference type="NCBI Taxonomy" id="680026"/>
    <lineage>
        <taxon>Bacteria</taxon>
        <taxon>Pseudomonadati</taxon>
        <taxon>Pseudomonadota</taxon>
        <taxon>Gammaproteobacteria</taxon>
        <taxon>Vibrionales</taxon>
        <taxon>Vibrionaceae</taxon>
        <taxon>Photobacterium</taxon>
    </lineage>
</organism>
<gene>
    <name evidence="1" type="ORF">C9I94_09690</name>
</gene>
<dbReference type="EMBL" id="PYLZ01000004">
    <property type="protein sequence ID" value="PSW25066.1"/>
    <property type="molecule type" value="Genomic_DNA"/>
</dbReference>
<sequence>MQRIITLIEKDQLRQEALHCVSLLALPQCYLAAGFVRNLVWDHLHPEKPITTPLNDLDVIYFDPTESDPSRDIALEQQLSDMMPNQNWQVRNQARMHGYNGDRPYLSTLDAMRFWPEKETAIAIRKVPTTAGRGGYQGISAFGVDSLFDLKITHNPRRSRALFEQRIQAKQWVVHWPKLTIGSFSDAL</sequence>
<evidence type="ECO:0000313" key="2">
    <source>
        <dbReference type="Proteomes" id="UP000240481"/>
    </source>
</evidence>
<dbReference type="Pfam" id="PF06042">
    <property type="entry name" value="NTP_transf_6"/>
    <property type="match status" value="1"/>
</dbReference>
<dbReference type="RefSeq" id="WP_107302677.1">
    <property type="nucleotide sequence ID" value="NZ_AP024853.1"/>
</dbReference>
<dbReference type="PANTHER" id="PTHR39166">
    <property type="entry name" value="BLL1166 PROTEIN"/>
    <property type="match status" value="1"/>
</dbReference>
<proteinExistence type="predicted"/>
<dbReference type="OrthoDB" id="9805247at2"/>
<name>A0A2T3P8M3_9GAMM</name>
<protein>
    <submittedName>
        <fullName evidence="1">Nitrate reductase</fullName>
    </submittedName>
</protein>
<accession>A0A2T3P8M3</accession>
<keyword evidence="2" id="KW-1185">Reference proteome</keyword>
<dbReference type="Proteomes" id="UP000240481">
    <property type="component" value="Unassembled WGS sequence"/>
</dbReference>
<comment type="caution">
    <text evidence="1">The sequence shown here is derived from an EMBL/GenBank/DDBJ whole genome shotgun (WGS) entry which is preliminary data.</text>
</comment>